<organism evidence="1 2">
    <name type="scientific">Puccinia sorghi</name>
    <dbReference type="NCBI Taxonomy" id="27349"/>
    <lineage>
        <taxon>Eukaryota</taxon>
        <taxon>Fungi</taxon>
        <taxon>Dikarya</taxon>
        <taxon>Basidiomycota</taxon>
        <taxon>Pucciniomycotina</taxon>
        <taxon>Pucciniomycetes</taxon>
        <taxon>Pucciniales</taxon>
        <taxon>Pucciniaceae</taxon>
        <taxon>Puccinia</taxon>
    </lineage>
</organism>
<dbReference type="VEuPathDB" id="FungiDB:VP01_3387g3"/>
<dbReference type="AlphaFoldDB" id="A0A0L6UWP0"/>
<sequence>MANLEEVKTQFQGINSSNVQQLFTGTSTPGRPSSLLMALTTQNGRTPLTGPYVMPSSSTDHFLNNPSLICNTLDNGLLTIVESDEITSADTLFMLLCHKCKRSGCRHKIILINRLQKFASERSLASESWLAHFCAVWLDIEHAKITANEISGLIMQSLASAPSGVEAKNFEYSISQPLDDMSSVPTFGEVTTIIQSALSKASNAGDLARIHPI</sequence>
<protein>
    <submittedName>
        <fullName evidence="1">Uncharacterized protein</fullName>
    </submittedName>
</protein>
<dbReference type="EMBL" id="LAVV01008376">
    <property type="protein sequence ID" value="KNZ52956.1"/>
    <property type="molecule type" value="Genomic_DNA"/>
</dbReference>
<name>A0A0L6UWP0_9BASI</name>
<reference evidence="1 2" key="1">
    <citation type="submission" date="2015-08" db="EMBL/GenBank/DDBJ databases">
        <title>Next Generation Sequencing and Analysis of the Genome of Puccinia sorghi L Schw, the Causal Agent of Maize Common Rust.</title>
        <authorList>
            <person name="Rochi L."/>
            <person name="Burguener G."/>
            <person name="Darino M."/>
            <person name="Turjanski A."/>
            <person name="Kreff E."/>
            <person name="Dieguez M.J."/>
            <person name="Sacco F."/>
        </authorList>
    </citation>
    <scope>NUCLEOTIDE SEQUENCE [LARGE SCALE GENOMIC DNA]</scope>
    <source>
        <strain evidence="1 2">RO10H11247</strain>
    </source>
</reference>
<keyword evidence="2" id="KW-1185">Reference proteome</keyword>
<comment type="caution">
    <text evidence="1">The sequence shown here is derived from an EMBL/GenBank/DDBJ whole genome shotgun (WGS) entry which is preliminary data.</text>
</comment>
<proteinExistence type="predicted"/>
<dbReference type="Proteomes" id="UP000037035">
    <property type="component" value="Unassembled WGS sequence"/>
</dbReference>
<dbReference type="OrthoDB" id="2506816at2759"/>
<gene>
    <name evidence="1" type="ORF">VP01_3387g3</name>
</gene>
<accession>A0A0L6UWP0</accession>
<evidence type="ECO:0000313" key="2">
    <source>
        <dbReference type="Proteomes" id="UP000037035"/>
    </source>
</evidence>
<evidence type="ECO:0000313" key="1">
    <source>
        <dbReference type="EMBL" id="KNZ52956.1"/>
    </source>
</evidence>